<evidence type="ECO:0000313" key="1">
    <source>
        <dbReference type="EMBL" id="ABE56514.1"/>
    </source>
</evidence>
<evidence type="ECO:0000313" key="2">
    <source>
        <dbReference type="Proteomes" id="UP000001982"/>
    </source>
</evidence>
<sequence length="593" mass="65139">MLELRFDESWPNATSPLQLRFVGELIPEPPIRFGGIGIELGLGIGKGLRLDNQLVIHSLSRYIALDTALIWGGKSADHQDYGLVWHTKGLAQQITAWPWLTPQLHKQQFSVHWATPNQHENHTQLDWLTPLQRMNVNVAKWSQSQPKEQLASVLWRQVSGTQICQGIAYSYKGQRGFEYSLPWGPHQPQWICSTRYIPQTGKITMRFGEPWTNSQSPITLRFTIEPKVCRFDDGGGLIDAHPSLPSLDLKIPIEPQIRRYYLMQPTITCVRVFDNLPIVISSCSISQSRGQWAKSVSIEFSSRIDAQRAHNELLLITINGYDFYVIAEQPSASKVFGSETHSSTGRSRAAELASPYLLPISYTNAVARSFGGIISDILQQGAGSAGWTVELKGIADFTVPAGAFSVGNKSPIDAIHEAATQLGCMILADDAARKLTIIPRWPTAPWQMATAVPDLTLHDAVITNYSETVARNPLCNVVWLRGEQQGISAKVKRTGSAGNIPAADISAQLIVDNQAARIAGTNALADTGDKLNINLTLPVMADLPPAVPGMLIGIREGTEVFKGTCDSWSIRASVSERGDINIEQSITVIRSIA</sequence>
<protein>
    <submittedName>
        <fullName evidence="1">Uncharacterized protein</fullName>
    </submittedName>
</protein>
<dbReference type="Proteomes" id="UP000001982">
    <property type="component" value="Chromosome"/>
</dbReference>
<reference evidence="1 2" key="1">
    <citation type="submission" date="2006-03" db="EMBL/GenBank/DDBJ databases">
        <title>Complete sequence of Shewanella denitrificans OS217.</title>
        <authorList>
            <consortium name="US DOE Joint Genome Institute"/>
            <person name="Copeland A."/>
            <person name="Lucas S."/>
            <person name="Lapidus A."/>
            <person name="Barry K."/>
            <person name="Detter J.C."/>
            <person name="Glavina del Rio T."/>
            <person name="Hammon N."/>
            <person name="Israni S."/>
            <person name="Dalin E."/>
            <person name="Tice H."/>
            <person name="Pitluck S."/>
            <person name="Brettin T."/>
            <person name="Bruce D."/>
            <person name="Han C."/>
            <person name="Tapia R."/>
            <person name="Gilna P."/>
            <person name="Kiss H."/>
            <person name="Schmutz J."/>
            <person name="Larimer F."/>
            <person name="Land M."/>
            <person name="Hauser L."/>
            <person name="Kyrpides N."/>
            <person name="Lykidis A."/>
            <person name="Richardson P."/>
        </authorList>
    </citation>
    <scope>NUCLEOTIDE SEQUENCE [LARGE SCALE GENOMIC DNA]</scope>
    <source>
        <strain evidence="2">OS217 / ATCC BAA-1090 / DSM 15013</strain>
    </source>
</reference>
<accession>Q12J62</accession>
<dbReference type="RefSeq" id="WP_011497659.1">
    <property type="nucleotide sequence ID" value="NC_007954.1"/>
</dbReference>
<keyword evidence="2" id="KW-1185">Reference proteome</keyword>
<dbReference type="AlphaFoldDB" id="Q12J62"/>
<dbReference type="EMBL" id="CP000302">
    <property type="protein sequence ID" value="ABE56514.1"/>
    <property type="molecule type" value="Genomic_DNA"/>
</dbReference>
<dbReference type="KEGG" id="sdn:Sden_3238"/>
<dbReference type="eggNOG" id="ENOG502Z7PU">
    <property type="taxonomic scope" value="Bacteria"/>
</dbReference>
<gene>
    <name evidence="1" type="ordered locus">Sden_3238</name>
</gene>
<organism evidence="1 2">
    <name type="scientific">Shewanella denitrificans (strain OS217 / ATCC BAA-1090 / DSM 15013)</name>
    <dbReference type="NCBI Taxonomy" id="318161"/>
    <lineage>
        <taxon>Bacteria</taxon>
        <taxon>Pseudomonadati</taxon>
        <taxon>Pseudomonadota</taxon>
        <taxon>Gammaproteobacteria</taxon>
        <taxon>Alteromonadales</taxon>
        <taxon>Shewanellaceae</taxon>
        <taxon>Shewanella</taxon>
    </lineage>
</organism>
<name>Q12J62_SHEDO</name>
<dbReference type="STRING" id="318161.Sden_3238"/>
<dbReference type="HOGENOM" id="CLU_465305_0_0_6"/>
<dbReference type="OrthoDB" id="8609885at2"/>
<proteinExistence type="predicted"/>